<evidence type="ECO:0000313" key="1">
    <source>
        <dbReference type="EMBL" id="GJS60936.1"/>
    </source>
</evidence>
<organism evidence="1 2">
    <name type="scientific">Tanacetum coccineum</name>
    <dbReference type="NCBI Taxonomy" id="301880"/>
    <lineage>
        <taxon>Eukaryota</taxon>
        <taxon>Viridiplantae</taxon>
        <taxon>Streptophyta</taxon>
        <taxon>Embryophyta</taxon>
        <taxon>Tracheophyta</taxon>
        <taxon>Spermatophyta</taxon>
        <taxon>Magnoliopsida</taxon>
        <taxon>eudicotyledons</taxon>
        <taxon>Gunneridae</taxon>
        <taxon>Pentapetalae</taxon>
        <taxon>asterids</taxon>
        <taxon>campanulids</taxon>
        <taxon>Asterales</taxon>
        <taxon>Asteraceae</taxon>
        <taxon>Asteroideae</taxon>
        <taxon>Anthemideae</taxon>
        <taxon>Anthemidinae</taxon>
        <taxon>Tanacetum</taxon>
    </lineage>
</organism>
<name>A0ABQ4X6X0_9ASTR</name>
<evidence type="ECO:0000313" key="2">
    <source>
        <dbReference type="Proteomes" id="UP001151760"/>
    </source>
</evidence>
<dbReference type="EMBL" id="BQNB010009255">
    <property type="protein sequence ID" value="GJS60936.1"/>
    <property type="molecule type" value="Genomic_DNA"/>
</dbReference>
<proteinExistence type="predicted"/>
<gene>
    <name evidence="1" type="ORF">Tco_0655720</name>
</gene>
<keyword evidence="2" id="KW-1185">Reference proteome</keyword>
<sequence>MGVTQLDMTSPRWSVSTATRWDTLQGNEEDLGTKIAGTGIKTALEGLCMADDEVPTNMALMAFSDSEFKKSEFNLATYKRGLASVEEQLVFYKKNEVISYEQLVVLKRDISYKDSEISMLKNKLRGRQITDKSRKGVGFVSYNVIPPPPTRLFSPPKFDLSYSGLEEFQQPEFEGYGHKTSKSVSEDISSKVRESPDATLVKELVLDDKLEKKTVFLLLLR</sequence>
<accession>A0ABQ4X6X0</accession>
<protein>
    <submittedName>
        <fullName evidence="1">Uncharacterized protein</fullName>
    </submittedName>
</protein>
<reference evidence="1" key="1">
    <citation type="journal article" date="2022" name="Int. J. Mol. Sci.">
        <title>Draft Genome of Tanacetum Coccineum: Genomic Comparison of Closely Related Tanacetum-Family Plants.</title>
        <authorList>
            <person name="Yamashiro T."/>
            <person name="Shiraishi A."/>
            <person name="Nakayama K."/>
            <person name="Satake H."/>
        </authorList>
    </citation>
    <scope>NUCLEOTIDE SEQUENCE</scope>
</reference>
<dbReference type="Proteomes" id="UP001151760">
    <property type="component" value="Unassembled WGS sequence"/>
</dbReference>
<reference evidence="1" key="2">
    <citation type="submission" date="2022-01" db="EMBL/GenBank/DDBJ databases">
        <authorList>
            <person name="Yamashiro T."/>
            <person name="Shiraishi A."/>
            <person name="Satake H."/>
            <person name="Nakayama K."/>
        </authorList>
    </citation>
    <scope>NUCLEOTIDE SEQUENCE</scope>
</reference>
<comment type="caution">
    <text evidence="1">The sequence shown here is derived from an EMBL/GenBank/DDBJ whole genome shotgun (WGS) entry which is preliminary data.</text>
</comment>